<evidence type="ECO:0000313" key="2">
    <source>
        <dbReference type="EMBL" id="GAI66448.1"/>
    </source>
</evidence>
<organism evidence="2">
    <name type="scientific">marine sediment metagenome</name>
    <dbReference type="NCBI Taxonomy" id="412755"/>
    <lineage>
        <taxon>unclassified sequences</taxon>
        <taxon>metagenomes</taxon>
        <taxon>ecological metagenomes</taxon>
    </lineage>
</organism>
<dbReference type="EMBL" id="BARW01003382">
    <property type="protein sequence ID" value="GAI66448.1"/>
    <property type="molecule type" value="Genomic_DNA"/>
</dbReference>
<feature type="transmembrane region" description="Helical" evidence="1">
    <location>
        <begin position="12"/>
        <end position="29"/>
    </location>
</feature>
<evidence type="ECO:0008006" key="3">
    <source>
        <dbReference type="Google" id="ProtNLM"/>
    </source>
</evidence>
<evidence type="ECO:0000256" key="1">
    <source>
        <dbReference type="SAM" id="Phobius"/>
    </source>
</evidence>
<keyword evidence="1" id="KW-0472">Membrane</keyword>
<accession>X1QE06</accession>
<protein>
    <recommendedName>
        <fullName evidence="3">FUZ/MON1/HPS1 first Longin domain-containing protein</fullName>
    </recommendedName>
</protein>
<comment type="caution">
    <text evidence="2">The sequence shown here is derived from an EMBL/GenBank/DDBJ whole genome shotgun (WGS) entry which is preliminary data.</text>
</comment>
<keyword evidence="1" id="KW-0812">Transmembrane</keyword>
<feature type="non-terminal residue" evidence="2">
    <location>
        <position position="1"/>
    </location>
</feature>
<keyword evidence="1" id="KW-1133">Transmembrane helix</keyword>
<reference evidence="2" key="1">
    <citation type="journal article" date="2014" name="Front. Microbiol.">
        <title>High frequency of phylogenetically diverse reductive dehalogenase-homologous genes in deep subseafloor sedimentary metagenomes.</title>
        <authorList>
            <person name="Kawai M."/>
            <person name="Futagami T."/>
            <person name="Toyoda A."/>
            <person name="Takaki Y."/>
            <person name="Nishi S."/>
            <person name="Hori S."/>
            <person name="Arai W."/>
            <person name="Tsubouchi T."/>
            <person name="Morono Y."/>
            <person name="Uchiyama I."/>
            <person name="Ito T."/>
            <person name="Fujiyama A."/>
            <person name="Inagaki F."/>
            <person name="Takami H."/>
        </authorList>
    </citation>
    <scope>NUCLEOTIDE SEQUENCE</scope>
    <source>
        <strain evidence="2">Expedition CK06-06</strain>
    </source>
</reference>
<gene>
    <name evidence="2" type="ORF">S12H4_08673</name>
</gene>
<sequence>YVILQQTVFRELYITLIWITYFAVNAMLIKNPEMFFVLPNRIYSINIYHKSGILLYSINFDKKSDKKDESPIWGNILIGLNHILSEFIGKKDKIDVIQTKKTDIVVRYEIDYGYALVVITNKKNSIIEDLMLNFSIEFNRKFEDELTELQDINRLINVSEFSGAKEIVEKNFQLYL</sequence>
<name>X1QE06_9ZZZZ</name>
<proteinExistence type="predicted"/>
<dbReference type="AlphaFoldDB" id="X1QE06"/>